<organism evidence="2 3">
    <name type="scientific">Acetatifactor muris</name>
    <dbReference type="NCBI Taxonomy" id="879566"/>
    <lineage>
        <taxon>Bacteria</taxon>
        <taxon>Bacillati</taxon>
        <taxon>Bacillota</taxon>
        <taxon>Clostridia</taxon>
        <taxon>Lachnospirales</taxon>
        <taxon>Lachnospiraceae</taxon>
        <taxon>Acetatifactor</taxon>
    </lineage>
</organism>
<keyword evidence="1" id="KW-0812">Transmembrane</keyword>
<evidence type="ECO:0000313" key="2">
    <source>
        <dbReference type="EMBL" id="SOY30959.1"/>
    </source>
</evidence>
<protein>
    <submittedName>
        <fullName evidence="2">Uncharacterized protein</fullName>
    </submittedName>
</protein>
<proteinExistence type="predicted"/>
<dbReference type="Proteomes" id="UP000236311">
    <property type="component" value="Unassembled WGS sequence"/>
</dbReference>
<dbReference type="AlphaFoldDB" id="A0A2K4ZKF0"/>
<evidence type="ECO:0000313" key="3">
    <source>
        <dbReference type="Proteomes" id="UP000236311"/>
    </source>
</evidence>
<feature type="transmembrane region" description="Helical" evidence="1">
    <location>
        <begin position="20"/>
        <end position="37"/>
    </location>
</feature>
<keyword evidence="1" id="KW-0472">Membrane</keyword>
<sequence length="38" mass="4363">MGKKKQKKKPIKWQDLTVNALIDLIIGIILIIIDKYIG</sequence>
<keyword evidence="1" id="KW-1133">Transmembrane helix</keyword>
<keyword evidence="3" id="KW-1185">Reference proteome</keyword>
<reference evidence="2 3" key="1">
    <citation type="submission" date="2018-01" db="EMBL/GenBank/DDBJ databases">
        <authorList>
            <person name="Gaut B.S."/>
            <person name="Morton B.R."/>
            <person name="Clegg M.T."/>
            <person name="Duvall M.R."/>
        </authorList>
    </citation>
    <scope>NUCLEOTIDE SEQUENCE [LARGE SCALE GENOMIC DNA]</scope>
    <source>
        <strain evidence="2">GP69</strain>
    </source>
</reference>
<name>A0A2K4ZKF0_9FIRM</name>
<dbReference type="EMBL" id="OFSM01000021">
    <property type="protein sequence ID" value="SOY30959.1"/>
    <property type="molecule type" value="Genomic_DNA"/>
</dbReference>
<gene>
    <name evidence="2" type="ORF">AMURIS_03693</name>
</gene>
<evidence type="ECO:0000256" key="1">
    <source>
        <dbReference type="SAM" id="Phobius"/>
    </source>
</evidence>
<accession>A0A2K4ZKF0</accession>